<evidence type="ECO:0000313" key="10">
    <source>
        <dbReference type="Proteomes" id="UP001177140"/>
    </source>
</evidence>
<evidence type="ECO:0000313" key="9">
    <source>
        <dbReference type="EMBL" id="MCL7025477.1"/>
    </source>
</evidence>
<evidence type="ECO:0000256" key="6">
    <source>
        <dbReference type="ARBA" id="ARBA00023136"/>
    </source>
</evidence>
<evidence type="ECO:0008006" key="11">
    <source>
        <dbReference type="Google" id="ProtNLM"/>
    </source>
</evidence>
<evidence type="ECO:0000256" key="3">
    <source>
        <dbReference type="ARBA" id="ARBA00022692"/>
    </source>
</evidence>
<feature type="transmembrane region" description="Helical" evidence="8">
    <location>
        <begin position="15"/>
        <end position="32"/>
    </location>
</feature>
<keyword evidence="6 8" id="KW-0472">Membrane</keyword>
<feature type="transmembrane region" description="Helical" evidence="8">
    <location>
        <begin position="250"/>
        <end position="272"/>
    </location>
</feature>
<keyword evidence="10" id="KW-1185">Reference proteome</keyword>
<organism evidence="9 10">
    <name type="scientific">Papaver nudicaule</name>
    <name type="common">Iceland poppy</name>
    <dbReference type="NCBI Taxonomy" id="74823"/>
    <lineage>
        <taxon>Eukaryota</taxon>
        <taxon>Viridiplantae</taxon>
        <taxon>Streptophyta</taxon>
        <taxon>Embryophyta</taxon>
        <taxon>Tracheophyta</taxon>
        <taxon>Spermatophyta</taxon>
        <taxon>Magnoliopsida</taxon>
        <taxon>Ranunculales</taxon>
        <taxon>Papaveraceae</taxon>
        <taxon>Papaveroideae</taxon>
        <taxon>Papaver</taxon>
    </lineage>
</organism>
<reference evidence="9" key="1">
    <citation type="submission" date="2022-03" db="EMBL/GenBank/DDBJ databases">
        <title>A functionally conserved STORR gene fusion in Papaver species that diverged 16.8 million years ago.</title>
        <authorList>
            <person name="Catania T."/>
        </authorList>
    </citation>
    <scope>NUCLEOTIDE SEQUENCE</scope>
    <source>
        <strain evidence="9">S-191538</strain>
    </source>
</reference>
<dbReference type="Pfam" id="PF03094">
    <property type="entry name" value="Mlo"/>
    <property type="match status" value="2"/>
</dbReference>
<dbReference type="Proteomes" id="UP001177140">
    <property type="component" value="Unassembled WGS sequence"/>
</dbReference>
<comment type="similarity">
    <text evidence="2">Belongs to the MLO family.</text>
</comment>
<evidence type="ECO:0000256" key="5">
    <source>
        <dbReference type="ARBA" id="ARBA00022989"/>
    </source>
</evidence>
<comment type="caution">
    <text evidence="9">The sequence shown here is derived from an EMBL/GenBank/DDBJ whole genome shotgun (WGS) entry which is preliminary data.</text>
</comment>
<proteinExistence type="inferred from homology"/>
<keyword evidence="7" id="KW-0568">Pathogenesis-related protein</keyword>
<feature type="transmembrane region" description="Helical" evidence="8">
    <location>
        <begin position="125"/>
        <end position="146"/>
    </location>
</feature>
<accession>A0AA41RRE6</accession>
<dbReference type="AlphaFoldDB" id="A0AA41RRE6"/>
<keyword evidence="5 8" id="KW-1133">Transmembrane helix</keyword>
<evidence type="ECO:0000256" key="4">
    <source>
        <dbReference type="ARBA" id="ARBA00022821"/>
    </source>
</evidence>
<evidence type="ECO:0000256" key="8">
    <source>
        <dbReference type="SAM" id="Phobius"/>
    </source>
</evidence>
<feature type="transmembrane region" description="Helical" evidence="8">
    <location>
        <begin position="278"/>
        <end position="300"/>
    </location>
</feature>
<evidence type="ECO:0000256" key="7">
    <source>
        <dbReference type="ARBA" id="ARBA00023265"/>
    </source>
</evidence>
<feature type="transmembrane region" description="Helical" evidence="8">
    <location>
        <begin position="334"/>
        <end position="356"/>
    </location>
</feature>
<dbReference type="GO" id="GO:0006952">
    <property type="term" value="P:defense response"/>
    <property type="evidence" value="ECO:0007669"/>
    <property type="project" value="UniProtKB-KW"/>
</dbReference>
<dbReference type="InterPro" id="IPR004326">
    <property type="entry name" value="Mlo"/>
</dbReference>
<gene>
    <name evidence="9" type="ORF">MKW94_017605</name>
</gene>
<dbReference type="GO" id="GO:0016020">
    <property type="term" value="C:membrane"/>
    <property type="evidence" value="ECO:0007669"/>
    <property type="project" value="UniProtKB-SubCell"/>
</dbReference>
<comment type="subcellular location">
    <subcellularLocation>
        <location evidence="1">Membrane</location>
        <topology evidence="1">Multi-pass membrane protein</topology>
    </subcellularLocation>
</comment>
<dbReference type="EMBL" id="JAJJMA010045761">
    <property type="protein sequence ID" value="MCL7025477.1"/>
    <property type="molecule type" value="Genomic_DNA"/>
</dbReference>
<evidence type="ECO:0000256" key="2">
    <source>
        <dbReference type="ARBA" id="ARBA00006574"/>
    </source>
</evidence>
<keyword evidence="4" id="KW-0611">Plant defense</keyword>
<protein>
    <recommendedName>
        <fullName evidence="11">MLO-like protein</fullName>
    </recommendedName>
</protein>
<sequence>MAGDAPITTLQTTPTWAIATVCFVFIFVSIFLEHAINLLSKFFMRKRKSLYNALYRIKSELMLFGFLSLLLTVTKDPISKICIPKSSSETFLPCNYDAHEGVFEEPTCLNKGKVSLISGEGVNQLQILIFILALYHVFSCLLTFSFGQLKVIRYAHWFVVVNINLCGSQQSNNPRRFRLTHQTSFAQRHLRFWSDHRILRWPVCFMRQFYGSVSKTDYFTLRHGFLTAHLAEGSNFDFRMFLRRVLDEDFQVVVGTSLWIWVFSVLFIFFHAKGFYNHFWLPFIPLLMLLMVGTKLQVIITKMCLESRDSASVVQGTLLVKPHDKFFWFNQPQLVLHLLHFILFQVMMIVAAAAMFEMQIT</sequence>
<dbReference type="PANTHER" id="PTHR31942:SF72">
    <property type="entry name" value="MLO-LIKE PROTEIN"/>
    <property type="match status" value="1"/>
</dbReference>
<evidence type="ECO:0000256" key="1">
    <source>
        <dbReference type="ARBA" id="ARBA00004141"/>
    </source>
</evidence>
<dbReference type="PANTHER" id="PTHR31942">
    <property type="entry name" value="MLO-LIKE PROTEIN 1"/>
    <property type="match status" value="1"/>
</dbReference>
<keyword evidence="3 8" id="KW-0812">Transmembrane</keyword>
<name>A0AA41RRE6_PAPNU</name>